<feature type="domain" description="Carbohydrate-binding" evidence="1">
    <location>
        <begin position="32"/>
        <end position="219"/>
    </location>
</feature>
<dbReference type="CDD" id="cd09620">
    <property type="entry name" value="CBM9_like_3"/>
    <property type="match status" value="1"/>
</dbReference>
<dbReference type="Proteomes" id="UP000321532">
    <property type="component" value="Unassembled WGS sequence"/>
</dbReference>
<dbReference type="EMBL" id="BJYS01000015">
    <property type="protein sequence ID" value="GEO04546.1"/>
    <property type="molecule type" value="Genomic_DNA"/>
</dbReference>
<sequence length="220" mass="25423">MQTNLKQLHVPYLPTLDREMPIEDISATLDQQDKLSIDKAPWPAYSYVPAVKFSLAHSLNCLFIKFYVSENAIRARYRQTNDPVFKDSCVEFFIAFNDDDEYYNFEFNCMGTCLSGFGGGRENRTLLPEHVIGKINRWAVMQKTTAPNGELLTNWQLTLVLPVEVFCRHHLTSFQGVRGKVNFYKCGDELPQPHFLAWNNILAEEPNFHLPEYFGEVQFA</sequence>
<reference evidence="2 3" key="1">
    <citation type="submission" date="2019-07" db="EMBL/GenBank/DDBJ databases">
        <title>Whole genome shotgun sequence of Adhaeribacter aerolatus NBRC 106133.</title>
        <authorList>
            <person name="Hosoyama A."/>
            <person name="Uohara A."/>
            <person name="Ohji S."/>
            <person name="Ichikawa N."/>
        </authorList>
    </citation>
    <scope>NUCLEOTIDE SEQUENCE [LARGE SCALE GENOMIC DNA]</scope>
    <source>
        <strain evidence="2 3">NBRC 106133</strain>
    </source>
</reference>
<organism evidence="2 3">
    <name type="scientific">Adhaeribacter aerolatus</name>
    <dbReference type="NCBI Taxonomy" id="670289"/>
    <lineage>
        <taxon>Bacteria</taxon>
        <taxon>Pseudomonadati</taxon>
        <taxon>Bacteroidota</taxon>
        <taxon>Cytophagia</taxon>
        <taxon>Cytophagales</taxon>
        <taxon>Hymenobacteraceae</taxon>
        <taxon>Adhaeribacter</taxon>
    </lineage>
</organism>
<dbReference type="GO" id="GO:0004553">
    <property type="term" value="F:hydrolase activity, hydrolyzing O-glycosyl compounds"/>
    <property type="evidence" value="ECO:0007669"/>
    <property type="project" value="InterPro"/>
</dbReference>
<evidence type="ECO:0000259" key="1">
    <source>
        <dbReference type="Pfam" id="PF16011"/>
    </source>
</evidence>
<proteinExistence type="predicted"/>
<dbReference type="AlphaFoldDB" id="A0A512AXV7"/>
<comment type="caution">
    <text evidence="2">The sequence shown here is derived from an EMBL/GenBank/DDBJ whole genome shotgun (WGS) entry which is preliminary data.</text>
</comment>
<dbReference type="GO" id="GO:0030246">
    <property type="term" value="F:carbohydrate binding"/>
    <property type="evidence" value="ECO:0007669"/>
    <property type="project" value="InterPro"/>
</dbReference>
<dbReference type="SUPFAM" id="SSF49344">
    <property type="entry name" value="CBD9-like"/>
    <property type="match status" value="1"/>
</dbReference>
<accession>A0A512AXV7</accession>
<dbReference type="OrthoDB" id="9801646at2"/>
<evidence type="ECO:0000313" key="2">
    <source>
        <dbReference type="EMBL" id="GEO04546.1"/>
    </source>
</evidence>
<name>A0A512AXV7_9BACT</name>
<evidence type="ECO:0000313" key="3">
    <source>
        <dbReference type="Proteomes" id="UP000321532"/>
    </source>
</evidence>
<gene>
    <name evidence="2" type="ORF">AAE02nite_22100</name>
</gene>
<keyword evidence="3" id="KW-1185">Reference proteome</keyword>
<dbReference type="GO" id="GO:0016052">
    <property type="term" value="P:carbohydrate catabolic process"/>
    <property type="evidence" value="ECO:0007669"/>
    <property type="project" value="InterPro"/>
</dbReference>
<dbReference type="Gene3D" id="2.60.40.1190">
    <property type="match status" value="1"/>
</dbReference>
<protein>
    <recommendedName>
        <fullName evidence="1">Carbohydrate-binding domain-containing protein</fullName>
    </recommendedName>
</protein>
<dbReference type="RefSeq" id="WP_146897809.1">
    <property type="nucleotide sequence ID" value="NZ_BJYS01000015.1"/>
</dbReference>
<dbReference type="Pfam" id="PF16011">
    <property type="entry name" value="CBM9_2"/>
    <property type="match status" value="1"/>
</dbReference>
<dbReference type="InterPro" id="IPR010502">
    <property type="entry name" value="Carb-bd_dom_fam9"/>
</dbReference>